<dbReference type="Proteomes" id="UP000582837">
    <property type="component" value="Unassembled WGS sequence"/>
</dbReference>
<reference evidence="1 2" key="1">
    <citation type="submission" date="2020-08" db="EMBL/GenBank/DDBJ databases">
        <title>Genomic Encyclopedia of Type Strains, Phase IV (KMG-IV): sequencing the most valuable type-strain genomes for metagenomic binning, comparative biology and taxonomic classification.</title>
        <authorList>
            <person name="Goeker M."/>
        </authorList>
    </citation>
    <scope>NUCLEOTIDE SEQUENCE [LARGE SCALE GENOMIC DNA]</scope>
    <source>
        <strain evidence="1 2">DSM 29007</strain>
    </source>
</reference>
<dbReference type="AlphaFoldDB" id="A0A841GX92"/>
<protein>
    <submittedName>
        <fullName evidence="1">Uncharacterized protein</fullName>
    </submittedName>
</protein>
<accession>A0A841GX92</accession>
<evidence type="ECO:0000313" key="1">
    <source>
        <dbReference type="EMBL" id="MBB6069606.1"/>
    </source>
</evidence>
<keyword evidence="2" id="KW-1185">Reference proteome</keyword>
<evidence type="ECO:0000313" key="2">
    <source>
        <dbReference type="Proteomes" id="UP000582837"/>
    </source>
</evidence>
<proteinExistence type="predicted"/>
<sequence length="222" mass="23934">MQSELARLFDEVPDELVVYFERVQGAAIPHLLKSRNAADLTLTFREFHPVIQVLGGVVLDDEDTSDHHLYLTRPPLAGMILHLSHDGDSHVVFPSLDAYLSAAQAARDSGDAIAGFHPPQTPRAADPRALGALITELLDGYDEESTAMIVATVLPSLDLVDADLLSRLAAHEDFYLGEAVANEIARRPSRELAAVARLCAAHRHPQAAAAGTRALEAIAAIR</sequence>
<comment type="caution">
    <text evidence="1">The sequence shown here is derived from an EMBL/GenBank/DDBJ whole genome shotgun (WGS) entry which is preliminary data.</text>
</comment>
<name>A0A841GX92_9BACT</name>
<dbReference type="EMBL" id="JACHIA010000002">
    <property type="protein sequence ID" value="MBB6069606.1"/>
    <property type="molecule type" value="Genomic_DNA"/>
</dbReference>
<organism evidence="1 2">
    <name type="scientific">Longimicrobium terrae</name>
    <dbReference type="NCBI Taxonomy" id="1639882"/>
    <lineage>
        <taxon>Bacteria</taxon>
        <taxon>Pseudomonadati</taxon>
        <taxon>Gemmatimonadota</taxon>
        <taxon>Longimicrobiia</taxon>
        <taxon>Longimicrobiales</taxon>
        <taxon>Longimicrobiaceae</taxon>
        <taxon>Longimicrobium</taxon>
    </lineage>
</organism>
<gene>
    <name evidence="1" type="ORF">HNQ61_001221</name>
</gene>
<dbReference type="RefSeq" id="WP_170037230.1">
    <property type="nucleotide sequence ID" value="NZ_JABDTL010000002.1"/>
</dbReference>